<accession>A0A0F9MWS5</accession>
<dbReference type="AlphaFoldDB" id="A0A0F9MWS5"/>
<name>A0A0F9MWS5_9ZZZZ</name>
<feature type="region of interest" description="Disordered" evidence="1">
    <location>
        <begin position="35"/>
        <end position="54"/>
    </location>
</feature>
<organism evidence="2">
    <name type="scientific">marine sediment metagenome</name>
    <dbReference type="NCBI Taxonomy" id="412755"/>
    <lineage>
        <taxon>unclassified sequences</taxon>
        <taxon>metagenomes</taxon>
        <taxon>ecological metagenomes</taxon>
    </lineage>
</organism>
<evidence type="ECO:0000256" key="1">
    <source>
        <dbReference type="SAM" id="MobiDB-lite"/>
    </source>
</evidence>
<reference evidence="2" key="1">
    <citation type="journal article" date="2015" name="Nature">
        <title>Complex archaea that bridge the gap between prokaryotes and eukaryotes.</title>
        <authorList>
            <person name="Spang A."/>
            <person name="Saw J.H."/>
            <person name="Jorgensen S.L."/>
            <person name="Zaremba-Niedzwiedzka K."/>
            <person name="Martijn J."/>
            <person name="Lind A.E."/>
            <person name="van Eijk R."/>
            <person name="Schleper C."/>
            <person name="Guy L."/>
            <person name="Ettema T.J."/>
        </authorList>
    </citation>
    <scope>NUCLEOTIDE SEQUENCE</scope>
</reference>
<protein>
    <submittedName>
        <fullName evidence="2">Uncharacterized protein</fullName>
    </submittedName>
</protein>
<comment type="caution">
    <text evidence="2">The sequence shown here is derived from an EMBL/GenBank/DDBJ whole genome shotgun (WGS) entry which is preliminary data.</text>
</comment>
<proteinExistence type="predicted"/>
<gene>
    <name evidence="2" type="ORF">LCGC14_1407850</name>
</gene>
<evidence type="ECO:0000313" key="2">
    <source>
        <dbReference type="EMBL" id="KKM73692.1"/>
    </source>
</evidence>
<dbReference type="EMBL" id="LAZR01009260">
    <property type="protein sequence ID" value="KKM73692.1"/>
    <property type="molecule type" value="Genomic_DNA"/>
</dbReference>
<sequence length="75" mass="8736">MATIADLKTPWNSLSPDEKIEIIKEVRRSRLQIKAPKTKMDKKRREAKSSQLKALDSMSEDQLDILLERLEEGRK</sequence>